<keyword evidence="8" id="KW-1185">Reference proteome</keyword>
<dbReference type="SUPFAM" id="SSF53955">
    <property type="entry name" value="Lysozyme-like"/>
    <property type="match status" value="1"/>
</dbReference>
<feature type="region of interest" description="Disordered" evidence="5">
    <location>
        <begin position="164"/>
        <end position="200"/>
    </location>
</feature>
<gene>
    <name evidence="7" type="ORF">SAMN04488568_12114</name>
</gene>
<dbReference type="Gene3D" id="1.10.530.40">
    <property type="match status" value="1"/>
</dbReference>
<dbReference type="AlphaFoldDB" id="A0A1G9VVQ5"/>
<dbReference type="InterPro" id="IPR023346">
    <property type="entry name" value="Lysozyme-like_dom_sf"/>
</dbReference>
<dbReference type="Proteomes" id="UP000199759">
    <property type="component" value="Unassembled WGS sequence"/>
</dbReference>
<dbReference type="InterPro" id="IPR033907">
    <property type="entry name" value="Endolysin_autolysin"/>
</dbReference>
<evidence type="ECO:0000256" key="6">
    <source>
        <dbReference type="SAM" id="Phobius"/>
    </source>
</evidence>
<dbReference type="GO" id="GO:0042742">
    <property type="term" value="P:defense response to bacterium"/>
    <property type="evidence" value="ECO:0007669"/>
    <property type="project" value="UniProtKB-KW"/>
</dbReference>
<keyword evidence="6" id="KW-0472">Membrane</keyword>
<dbReference type="InterPro" id="IPR023347">
    <property type="entry name" value="Lysozyme_dom_sf"/>
</dbReference>
<dbReference type="EMBL" id="FNHG01000021">
    <property type="protein sequence ID" value="SDM76066.1"/>
    <property type="molecule type" value="Genomic_DNA"/>
</dbReference>
<keyword evidence="4" id="KW-0326">Glycosidase</keyword>
<feature type="region of interest" description="Disordered" evidence="5">
    <location>
        <begin position="478"/>
        <end position="507"/>
    </location>
</feature>
<dbReference type="InterPro" id="IPR051018">
    <property type="entry name" value="Bacteriophage_GH24"/>
</dbReference>
<keyword evidence="6" id="KW-1133">Transmembrane helix</keyword>
<accession>A0A1G9VVQ5</accession>
<keyword evidence="6" id="KW-0812">Transmembrane</keyword>
<comment type="catalytic activity">
    <reaction evidence="4">
        <text>Hydrolysis of (1-&gt;4)-beta-linkages between N-acetylmuramic acid and N-acetyl-D-glucosamine residues in a peptidoglycan and between N-acetyl-D-glucosamine residues in chitodextrins.</text>
        <dbReference type="EC" id="3.2.1.17"/>
    </reaction>
</comment>
<feature type="transmembrane region" description="Helical" evidence="6">
    <location>
        <begin position="564"/>
        <end position="587"/>
    </location>
</feature>
<evidence type="ECO:0000256" key="4">
    <source>
        <dbReference type="RuleBase" id="RU003788"/>
    </source>
</evidence>
<organism evidence="7 8">
    <name type="scientific">Maricaulis salignorans</name>
    <dbReference type="NCBI Taxonomy" id="144026"/>
    <lineage>
        <taxon>Bacteria</taxon>
        <taxon>Pseudomonadati</taxon>
        <taxon>Pseudomonadota</taxon>
        <taxon>Alphaproteobacteria</taxon>
        <taxon>Maricaulales</taxon>
        <taxon>Maricaulaceae</taxon>
        <taxon>Maricaulis</taxon>
    </lineage>
</organism>
<feature type="compositionally biased region" description="Low complexity" evidence="5">
    <location>
        <begin position="449"/>
        <end position="458"/>
    </location>
</feature>
<keyword evidence="4" id="KW-0378">Hydrolase</keyword>
<dbReference type="InterPro" id="IPR002196">
    <property type="entry name" value="Glyco_hydro_24"/>
</dbReference>
<dbReference type="EC" id="3.2.1.17" evidence="4"/>
<proteinExistence type="inferred from homology"/>
<dbReference type="CDD" id="cd00737">
    <property type="entry name" value="lyz_endolysin_autolysin"/>
    <property type="match status" value="1"/>
</dbReference>
<protein>
    <recommendedName>
        <fullName evidence="4">Lysozyme</fullName>
        <ecNumber evidence="4">3.2.1.17</ecNumber>
    </recommendedName>
</protein>
<dbReference type="GO" id="GO:0003796">
    <property type="term" value="F:lysozyme activity"/>
    <property type="evidence" value="ECO:0007669"/>
    <property type="project" value="UniProtKB-EC"/>
</dbReference>
<dbReference type="Pfam" id="PF00959">
    <property type="entry name" value="Phage_lysozyme"/>
    <property type="match status" value="1"/>
</dbReference>
<evidence type="ECO:0000256" key="2">
    <source>
        <dbReference type="ARBA" id="ARBA00022638"/>
    </source>
</evidence>
<dbReference type="PANTHER" id="PTHR38107">
    <property type="match status" value="1"/>
</dbReference>
<keyword evidence="2 4" id="KW-0081">Bacteriolytic enzyme</keyword>
<feature type="region of interest" description="Disordered" evidence="5">
    <location>
        <begin position="406"/>
        <end position="458"/>
    </location>
</feature>
<comment type="similarity">
    <text evidence="4">Belongs to the glycosyl hydrolase 24 family.</text>
</comment>
<feature type="compositionally biased region" description="Acidic residues" evidence="5">
    <location>
        <begin position="251"/>
        <end position="273"/>
    </location>
</feature>
<evidence type="ECO:0000313" key="8">
    <source>
        <dbReference type="Proteomes" id="UP000199759"/>
    </source>
</evidence>
<feature type="transmembrane region" description="Helical" evidence="6">
    <location>
        <begin position="599"/>
        <end position="625"/>
    </location>
</feature>
<evidence type="ECO:0000256" key="3">
    <source>
        <dbReference type="ARBA" id="ARBA00023200"/>
    </source>
</evidence>
<reference evidence="7 8" key="1">
    <citation type="submission" date="2016-10" db="EMBL/GenBank/DDBJ databases">
        <authorList>
            <person name="de Groot N.N."/>
        </authorList>
    </citation>
    <scope>NUCLEOTIDE SEQUENCE [LARGE SCALE GENOMIC DNA]</scope>
    <source>
        <strain evidence="7 8">DSM 16077</strain>
    </source>
</reference>
<feature type="region of interest" description="Disordered" evidence="5">
    <location>
        <begin position="526"/>
        <end position="546"/>
    </location>
</feature>
<dbReference type="GO" id="GO:0031640">
    <property type="term" value="P:killing of cells of another organism"/>
    <property type="evidence" value="ECO:0007669"/>
    <property type="project" value="UniProtKB-KW"/>
</dbReference>
<evidence type="ECO:0000256" key="5">
    <source>
        <dbReference type="SAM" id="MobiDB-lite"/>
    </source>
</evidence>
<dbReference type="GO" id="GO:0009253">
    <property type="term" value="P:peptidoglycan catabolic process"/>
    <property type="evidence" value="ECO:0007669"/>
    <property type="project" value="InterPro"/>
</dbReference>
<feature type="region of interest" description="Disordered" evidence="5">
    <location>
        <begin position="214"/>
        <end position="316"/>
    </location>
</feature>
<sequence>MKPQMKSSPAARALIQRFEPYRERAAQGSDGRWRVGFGHRAAAREGVRVSREDAALLLIYDVMQAEAAVDEIFPARLPDSQRDALTSFVHDIGPAAFRNSDVARYMFEGRVEAAAEALASYGESNSARREAESAMILAGLAPERGAGRKPAMVDVVIKVEHAGDADQPAAATPPATRPALPGSIMPPPAPPVLSRQLAARREAEQEIARILATVGAMPHEDADDQPEIVRPDPAPESPAAAEVEAASEPVPEPEPEAEVEVEVEPETEPEAEPVDQPGGDAPQGITVPEPLVAEEHAVSAEPADSPVQESAPAPASAQVIARMSQEIAQVEIEISGRQASQTAPAAQGETLPDGVTLGYVFVRTISASLVLPDESRAEAVAPQFAVPSDDAAVKPDSDVAEALNEADLPIEDQPTDAPEVEPEVAPEAISEPESEPDPELDPEPESEPAPEAADVADAGDADSVPAAAAIVERALAVSGQRTPPPHPADTPAASAGAVGDIAGEGGQTRFGEDEIAHIDELAGLSQSADAGGDDDDALSPSDLVGDSDMFIESKPATSAGEEDGWGFVATLLAGLVVAGAGVLDIYGDWPRVWVERDPTWGVLAAVGGTFLAVTAGWMLTSVLAAKRRRRRAG</sequence>
<dbReference type="PANTHER" id="PTHR38107:SF3">
    <property type="entry name" value="LYSOZYME RRRD-RELATED"/>
    <property type="match status" value="1"/>
</dbReference>
<evidence type="ECO:0000313" key="7">
    <source>
        <dbReference type="EMBL" id="SDM76066.1"/>
    </source>
</evidence>
<dbReference type="STRING" id="144026.SAMN04488568_12114"/>
<dbReference type="GO" id="GO:0016998">
    <property type="term" value="P:cell wall macromolecule catabolic process"/>
    <property type="evidence" value="ECO:0007669"/>
    <property type="project" value="InterPro"/>
</dbReference>
<feature type="compositionally biased region" description="Low complexity" evidence="5">
    <location>
        <begin position="237"/>
        <end position="249"/>
    </location>
</feature>
<evidence type="ECO:0000256" key="1">
    <source>
        <dbReference type="ARBA" id="ARBA00022529"/>
    </source>
</evidence>
<feature type="compositionally biased region" description="Low complexity" evidence="5">
    <location>
        <begin position="165"/>
        <end position="182"/>
    </location>
</feature>
<keyword evidence="1 4" id="KW-0929">Antimicrobial</keyword>
<feature type="compositionally biased region" description="Acidic residues" evidence="5">
    <location>
        <begin position="408"/>
        <end position="448"/>
    </location>
</feature>
<name>A0A1G9VVQ5_9PROT</name>
<keyword evidence="3" id="KW-1035">Host cytoplasm</keyword>